<organism evidence="2 3">
    <name type="scientific">Candidatus Thiodiazotropha taylori</name>
    <dbReference type="NCBI Taxonomy" id="2792791"/>
    <lineage>
        <taxon>Bacteria</taxon>
        <taxon>Pseudomonadati</taxon>
        <taxon>Pseudomonadota</taxon>
        <taxon>Gammaproteobacteria</taxon>
        <taxon>Chromatiales</taxon>
        <taxon>Sedimenticolaceae</taxon>
        <taxon>Candidatus Thiodiazotropha</taxon>
    </lineage>
</organism>
<feature type="signal peptide" evidence="1">
    <location>
        <begin position="1"/>
        <end position="22"/>
    </location>
</feature>
<sequence length="603" mass="63983">MLKGLKSFITLLLMTAASTTFAVHINYDRTGQVALLPYYTVNNNFITNFTVTNTTSYFKAVRVRLLDSRIGADLLNINLYLSPFDVWNATLRMNPDTGLPNLITEDESCTYPAKAGLQAGIDFENPYTATTDDDLTEGYVEIIEMGDVADGAGPVFDGGFEAEIDAGGAADGAINIAAGDRSIPMGLLHDANGIPADCSVVADAWTAGAASASNINGFEPGSMGANGVAQESGDPARPYDYSNNAGLVAPSGGVNAYGIMINMATGAAFVQEGVHIDRYTTVAQHYLTDDPVHYRLPSLASGDIREAYITNALGDGKKGDTLPLTEYDTGALHDISPLPSVPMGSNPLPIALTLSAETVSVPYFVEENVNGETDVILTFPMRKHGIYNGGILTNQLDPNETACVGELDDGIDDGQEVNLASLGAVVQDYPHNGAGEICTNVGFELNLNSEGGVFSSFIYYDYEVGTAVMCFEGCISPAPPPTFHFLMNRSVNVNRIVPDTGNTTPLFGTPSANAFVLILDPGFVSGWMTFAINSNPFIYNSIEYNYENNPSMQAMTEPVGGLGTSVNNSWTGVPVIGFSAMAADVGPAQLGETVELIRETNRD</sequence>
<comment type="caution">
    <text evidence="2">The sequence shown here is derived from an EMBL/GenBank/DDBJ whole genome shotgun (WGS) entry which is preliminary data.</text>
</comment>
<keyword evidence="1" id="KW-0732">Signal</keyword>
<evidence type="ECO:0000256" key="1">
    <source>
        <dbReference type="SAM" id="SignalP"/>
    </source>
</evidence>
<evidence type="ECO:0000313" key="2">
    <source>
        <dbReference type="EMBL" id="MCG7978183.1"/>
    </source>
</evidence>
<gene>
    <name evidence="2" type="ORF">JAY77_08545</name>
</gene>
<dbReference type="AlphaFoldDB" id="A0A9E4NJ19"/>
<reference evidence="2" key="1">
    <citation type="journal article" date="2021" name="Proc. Natl. Acad. Sci. U.S.A.">
        <title>Global biogeography of chemosynthetic symbionts reveals both localized and globally distributed symbiont groups. .</title>
        <authorList>
            <person name="Osvatic J.T."/>
            <person name="Wilkins L.G.E."/>
            <person name="Leibrecht L."/>
            <person name="Leray M."/>
            <person name="Zauner S."/>
            <person name="Polzin J."/>
            <person name="Camacho Y."/>
            <person name="Gros O."/>
            <person name="van Gils J.A."/>
            <person name="Eisen J.A."/>
            <person name="Petersen J.M."/>
            <person name="Yuen B."/>
        </authorList>
    </citation>
    <scope>NUCLEOTIDE SEQUENCE</scope>
    <source>
        <strain evidence="2">MAGclacostrist055</strain>
    </source>
</reference>
<proteinExistence type="predicted"/>
<dbReference type="EMBL" id="JAEPCR010000034">
    <property type="protein sequence ID" value="MCG7978183.1"/>
    <property type="molecule type" value="Genomic_DNA"/>
</dbReference>
<accession>A0A9E4NJ19</accession>
<dbReference type="Proteomes" id="UP000886674">
    <property type="component" value="Unassembled WGS sequence"/>
</dbReference>
<feature type="chain" id="PRO_5039546783" evidence="1">
    <location>
        <begin position="23"/>
        <end position="603"/>
    </location>
</feature>
<evidence type="ECO:0000313" key="3">
    <source>
        <dbReference type="Proteomes" id="UP000886674"/>
    </source>
</evidence>
<name>A0A9E4NJ19_9GAMM</name>
<protein>
    <submittedName>
        <fullName evidence="2">Uncharacterized protein</fullName>
    </submittedName>
</protein>